<dbReference type="Proteomes" id="UP000067626">
    <property type="component" value="Chromosome"/>
</dbReference>
<evidence type="ECO:0000256" key="1">
    <source>
        <dbReference type="ARBA" id="ARBA00005534"/>
    </source>
</evidence>
<dbReference type="PANTHER" id="PTHR30615:SF8">
    <property type="entry name" value="UPF0047 PROTEIN C4A8.02C"/>
    <property type="match status" value="1"/>
</dbReference>
<feature type="region of interest" description="Disordered" evidence="2">
    <location>
        <begin position="82"/>
        <end position="102"/>
    </location>
</feature>
<feature type="compositionally biased region" description="Acidic residues" evidence="2">
    <location>
        <begin position="84"/>
        <end position="96"/>
    </location>
</feature>
<dbReference type="Gene3D" id="2.60.120.460">
    <property type="entry name" value="YjbQ-like"/>
    <property type="match status" value="1"/>
</dbReference>
<dbReference type="STRING" id="52.CMC5_041710"/>
<dbReference type="KEGG" id="ccro:CMC5_041710"/>
<reference evidence="3 4" key="1">
    <citation type="submission" date="2015-07" db="EMBL/GenBank/DDBJ databases">
        <title>Genome analysis of myxobacterium Chondromyces crocatus Cm c5 reveals a high potential for natural compound synthesis and the genetic basis for the loss of fruiting body formation.</title>
        <authorList>
            <person name="Zaburannyi N."/>
            <person name="Bunk B."/>
            <person name="Maier J."/>
            <person name="Overmann J."/>
            <person name="Mueller R."/>
        </authorList>
    </citation>
    <scope>NUCLEOTIDE SEQUENCE [LARGE SCALE GENOMIC DNA]</scope>
    <source>
        <strain evidence="3 4">Cm c5</strain>
    </source>
</reference>
<organism evidence="3 4">
    <name type="scientific">Chondromyces crocatus</name>
    <dbReference type="NCBI Taxonomy" id="52"/>
    <lineage>
        <taxon>Bacteria</taxon>
        <taxon>Pseudomonadati</taxon>
        <taxon>Myxococcota</taxon>
        <taxon>Polyangia</taxon>
        <taxon>Polyangiales</taxon>
        <taxon>Polyangiaceae</taxon>
        <taxon>Chondromyces</taxon>
    </lineage>
</organism>
<gene>
    <name evidence="3" type="ORF">CMC5_041710</name>
</gene>
<dbReference type="Pfam" id="PF01894">
    <property type="entry name" value="YjbQ"/>
    <property type="match status" value="1"/>
</dbReference>
<dbReference type="RefSeq" id="WP_082362651.1">
    <property type="nucleotide sequence ID" value="NZ_CP012159.1"/>
</dbReference>
<name>A0A0K1EHE6_CHOCO</name>
<dbReference type="AlphaFoldDB" id="A0A0K1EHE6"/>
<sequence>MPTEKPEPRAASLVFQRTLEFRTSRQGLLDVTREVAAVVAESGVRQGICTTFLQHTSASLVIQENADPAVLRDLERWMSKLAPESDEYEHDDEGPDDMPGHLRSAVTRTNEVIPVTDGRLALGRWQALYLWEHRSAPHVRRLVVTILGAG</sequence>
<evidence type="ECO:0000313" key="4">
    <source>
        <dbReference type="Proteomes" id="UP000067626"/>
    </source>
</evidence>
<evidence type="ECO:0000256" key="2">
    <source>
        <dbReference type="SAM" id="MobiDB-lite"/>
    </source>
</evidence>
<dbReference type="PATRIC" id="fig|52.7.peg.4590"/>
<proteinExistence type="inferred from homology"/>
<dbReference type="SUPFAM" id="SSF111038">
    <property type="entry name" value="YjbQ-like"/>
    <property type="match status" value="1"/>
</dbReference>
<protein>
    <recommendedName>
        <fullName evidence="5">Secondary thiamine-phosphate synthase enzyme</fullName>
    </recommendedName>
</protein>
<evidence type="ECO:0008006" key="5">
    <source>
        <dbReference type="Google" id="ProtNLM"/>
    </source>
</evidence>
<dbReference type="NCBIfam" id="TIGR00149">
    <property type="entry name" value="TIGR00149_YjbQ"/>
    <property type="match status" value="1"/>
</dbReference>
<dbReference type="OrthoDB" id="9801725at2"/>
<keyword evidence="4" id="KW-1185">Reference proteome</keyword>
<dbReference type="InterPro" id="IPR001602">
    <property type="entry name" value="UPF0047_YjbQ-like"/>
</dbReference>
<comment type="similarity">
    <text evidence="1">Belongs to the UPF0047 family.</text>
</comment>
<evidence type="ECO:0000313" key="3">
    <source>
        <dbReference type="EMBL" id="AKT40018.1"/>
    </source>
</evidence>
<dbReference type="EMBL" id="CP012159">
    <property type="protein sequence ID" value="AKT40018.1"/>
    <property type="molecule type" value="Genomic_DNA"/>
</dbReference>
<dbReference type="PIRSF" id="PIRSF004681">
    <property type="entry name" value="UCP004681"/>
    <property type="match status" value="1"/>
</dbReference>
<accession>A0A0K1EHE6</accession>
<dbReference type="PANTHER" id="PTHR30615">
    <property type="entry name" value="UNCHARACTERIZED PROTEIN YJBQ-RELATED"/>
    <property type="match status" value="1"/>
</dbReference>
<dbReference type="InterPro" id="IPR035917">
    <property type="entry name" value="YjbQ-like_sf"/>
</dbReference>